<dbReference type="AlphaFoldDB" id="A0A9W5X6K5"/>
<comment type="caution">
    <text evidence="2">The sequence shown here is derived from an EMBL/GenBank/DDBJ whole genome shotgun (WGS) entry which is preliminary data.</text>
</comment>
<gene>
    <name evidence="2" type="ORF">GCM10011409_27410</name>
</gene>
<evidence type="ECO:0000259" key="1">
    <source>
        <dbReference type="Pfam" id="PF02492"/>
    </source>
</evidence>
<dbReference type="Gene3D" id="3.40.50.300">
    <property type="entry name" value="P-loop containing nucleotide triphosphate hydrolases"/>
    <property type="match status" value="1"/>
</dbReference>
<dbReference type="Pfam" id="PF02492">
    <property type="entry name" value="cobW"/>
    <property type="match status" value="1"/>
</dbReference>
<accession>A0A9W5X6K5</accession>
<evidence type="ECO:0000313" key="2">
    <source>
        <dbReference type="EMBL" id="GGB48402.1"/>
    </source>
</evidence>
<sequence length="60" mass="7006">MLRDNRIPVTILTGFLGSGKKTLLNRVLNDDPNMLLFSTNDRKWLPKEKDEAKWFSLEKT</sequence>
<protein>
    <recommendedName>
        <fullName evidence="1">CobW/HypB/UreG nucleotide-binding domain-containing protein</fullName>
    </recommendedName>
</protein>
<dbReference type="Proteomes" id="UP000621492">
    <property type="component" value="Unassembled WGS sequence"/>
</dbReference>
<proteinExistence type="predicted"/>
<reference evidence="2" key="2">
    <citation type="submission" date="2020-09" db="EMBL/GenBank/DDBJ databases">
        <authorList>
            <person name="Sun Q."/>
            <person name="Zhou Y."/>
        </authorList>
    </citation>
    <scope>NUCLEOTIDE SEQUENCE</scope>
    <source>
        <strain evidence="2">CGMCC 1.15454</strain>
    </source>
</reference>
<dbReference type="SUPFAM" id="SSF52540">
    <property type="entry name" value="P-loop containing nucleoside triphosphate hydrolases"/>
    <property type="match status" value="1"/>
</dbReference>
<keyword evidence="3" id="KW-1185">Reference proteome</keyword>
<dbReference type="InterPro" id="IPR027417">
    <property type="entry name" value="P-loop_NTPase"/>
</dbReference>
<name>A0A9W5X6K5_9BACI</name>
<feature type="domain" description="CobW/HypB/UreG nucleotide-binding" evidence="1">
    <location>
        <begin position="8"/>
        <end position="31"/>
    </location>
</feature>
<organism evidence="2 3">
    <name type="scientific">Lentibacillus populi</name>
    <dbReference type="NCBI Taxonomy" id="1827502"/>
    <lineage>
        <taxon>Bacteria</taxon>
        <taxon>Bacillati</taxon>
        <taxon>Bacillota</taxon>
        <taxon>Bacilli</taxon>
        <taxon>Bacillales</taxon>
        <taxon>Bacillaceae</taxon>
        <taxon>Lentibacillus</taxon>
    </lineage>
</organism>
<dbReference type="InterPro" id="IPR003495">
    <property type="entry name" value="CobW/HypB/UreG_nucleotide-bd"/>
</dbReference>
<reference evidence="2" key="1">
    <citation type="journal article" date="2014" name="Int. J. Syst. Evol. Microbiol.">
        <title>Complete genome sequence of Corynebacterium casei LMG S-19264T (=DSM 44701T), isolated from a smear-ripened cheese.</title>
        <authorList>
            <consortium name="US DOE Joint Genome Institute (JGI-PGF)"/>
            <person name="Walter F."/>
            <person name="Albersmeier A."/>
            <person name="Kalinowski J."/>
            <person name="Ruckert C."/>
        </authorList>
    </citation>
    <scope>NUCLEOTIDE SEQUENCE</scope>
    <source>
        <strain evidence="2">CGMCC 1.15454</strain>
    </source>
</reference>
<dbReference type="EMBL" id="BMJD01000023">
    <property type="protein sequence ID" value="GGB48402.1"/>
    <property type="molecule type" value="Genomic_DNA"/>
</dbReference>
<evidence type="ECO:0000313" key="3">
    <source>
        <dbReference type="Proteomes" id="UP000621492"/>
    </source>
</evidence>